<gene>
    <name evidence="3" type="ORF">DFR38_108170</name>
</gene>
<evidence type="ECO:0000256" key="2">
    <source>
        <dbReference type="SAM" id="MobiDB-lite"/>
    </source>
</evidence>
<dbReference type="Proteomes" id="UP000248395">
    <property type="component" value="Unassembled WGS sequence"/>
</dbReference>
<accession>A0A318JFZ3</accession>
<name>A0A318JFZ3_9NEIS</name>
<evidence type="ECO:0000256" key="1">
    <source>
        <dbReference type="ARBA" id="ARBA00023284"/>
    </source>
</evidence>
<dbReference type="EMBL" id="QJKC01000008">
    <property type="protein sequence ID" value="PXX48078.1"/>
    <property type="molecule type" value="Genomic_DNA"/>
</dbReference>
<protein>
    <submittedName>
        <fullName evidence="3">Peroxiredoxin</fullName>
    </submittedName>
</protein>
<dbReference type="AlphaFoldDB" id="A0A318JFZ3"/>
<feature type="region of interest" description="Disordered" evidence="2">
    <location>
        <begin position="172"/>
        <end position="191"/>
    </location>
</feature>
<sequence length="191" mass="20982">MDDFILQYGDEAIPVSGEFPRPDSYLPSFMLVDEYKRDIALEAFAGQPKVILTLLSLDEEEHGGLALLRDTRRFLESWPALQLIVVCVDSPSSLLRSRHEHGLPGVTLLSTLRGRDFHKQYGVLASGYPLSGYTAPAILIADGDNIILYAERLRHSNGRFNQHEIALRLQQAAPADEPAATAGTDEAGSPP</sequence>
<keyword evidence="4" id="KW-1185">Reference proteome</keyword>
<dbReference type="PANTHER" id="PTHR43110">
    <property type="entry name" value="THIOL PEROXIDASE"/>
    <property type="match status" value="1"/>
</dbReference>
<dbReference type="InterPro" id="IPR036249">
    <property type="entry name" value="Thioredoxin-like_sf"/>
</dbReference>
<dbReference type="PANTHER" id="PTHR43110:SF1">
    <property type="entry name" value="THIOL PEROXIDASE"/>
    <property type="match status" value="1"/>
</dbReference>
<organism evidence="3 4">
    <name type="scientific">Aquitalea magnusonii</name>
    <dbReference type="NCBI Taxonomy" id="332411"/>
    <lineage>
        <taxon>Bacteria</taxon>
        <taxon>Pseudomonadati</taxon>
        <taxon>Pseudomonadota</taxon>
        <taxon>Betaproteobacteria</taxon>
        <taxon>Neisseriales</taxon>
        <taxon>Chromobacteriaceae</taxon>
        <taxon>Aquitalea</taxon>
    </lineage>
</organism>
<comment type="caution">
    <text evidence="3">The sequence shown here is derived from an EMBL/GenBank/DDBJ whole genome shotgun (WGS) entry which is preliminary data.</text>
</comment>
<dbReference type="Gene3D" id="3.40.30.10">
    <property type="entry name" value="Glutaredoxin"/>
    <property type="match status" value="1"/>
</dbReference>
<dbReference type="InterPro" id="IPR050455">
    <property type="entry name" value="Tpx_Peroxidase_subfamily"/>
</dbReference>
<proteinExistence type="predicted"/>
<evidence type="ECO:0000313" key="3">
    <source>
        <dbReference type="EMBL" id="PXX48078.1"/>
    </source>
</evidence>
<reference evidence="3 4" key="1">
    <citation type="submission" date="2018-05" db="EMBL/GenBank/DDBJ databases">
        <title>Genomic Encyclopedia of Type Strains, Phase IV (KMG-IV): sequencing the most valuable type-strain genomes for metagenomic binning, comparative biology and taxonomic classification.</title>
        <authorList>
            <person name="Goeker M."/>
        </authorList>
    </citation>
    <scope>NUCLEOTIDE SEQUENCE [LARGE SCALE GENOMIC DNA]</scope>
    <source>
        <strain evidence="3 4">DSM 25134</strain>
    </source>
</reference>
<keyword evidence="1" id="KW-0676">Redox-active center</keyword>
<evidence type="ECO:0000313" key="4">
    <source>
        <dbReference type="Proteomes" id="UP000248395"/>
    </source>
</evidence>
<dbReference type="SUPFAM" id="SSF52833">
    <property type="entry name" value="Thioredoxin-like"/>
    <property type="match status" value="1"/>
</dbReference>
<dbReference type="RefSeq" id="WP_193394329.1">
    <property type="nucleotide sequence ID" value="NZ_LNQU01000253.1"/>
</dbReference>